<comment type="similarity">
    <text evidence="1">Belongs to the AfsR/DnrI/RedD regulatory family.</text>
</comment>
<dbReference type="PANTHER" id="PTHR47691:SF3">
    <property type="entry name" value="HTH-TYPE TRANSCRIPTIONAL REGULATOR RV0890C-RELATED"/>
    <property type="match status" value="1"/>
</dbReference>
<accession>A0A919MQ31</accession>
<protein>
    <submittedName>
        <fullName evidence="6">SARP family transcriptional regulator</fullName>
    </submittedName>
</protein>
<evidence type="ECO:0000259" key="4">
    <source>
        <dbReference type="SMART" id="SM00862"/>
    </source>
</evidence>
<dbReference type="RefSeq" id="WP_203822258.1">
    <property type="nucleotide sequence ID" value="NZ_BAAABP010000039.1"/>
</dbReference>
<keyword evidence="3" id="KW-0802">TPR repeat</keyword>
<dbReference type="SMART" id="SM01043">
    <property type="entry name" value="BTAD"/>
    <property type="match status" value="1"/>
</dbReference>
<feature type="repeat" description="TPR" evidence="3">
    <location>
        <begin position="822"/>
        <end position="855"/>
    </location>
</feature>
<dbReference type="Gene3D" id="1.10.10.10">
    <property type="entry name" value="Winged helix-like DNA-binding domain superfamily/Winged helix DNA-binding domain"/>
    <property type="match status" value="1"/>
</dbReference>
<dbReference type="InterPro" id="IPR005158">
    <property type="entry name" value="BTAD"/>
</dbReference>
<dbReference type="SUPFAM" id="SSF46894">
    <property type="entry name" value="C-terminal effector domain of the bipartite response regulators"/>
    <property type="match status" value="1"/>
</dbReference>
<dbReference type="PRINTS" id="PR00364">
    <property type="entry name" value="DISEASERSIST"/>
</dbReference>
<dbReference type="GO" id="GO:0003677">
    <property type="term" value="F:DNA binding"/>
    <property type="evidence" value="ECO:0007669"/>
    <property type="project" value="UniProtKB-KW"/>
</dbReference>
<evidence type="ECO:0000313" key="6">
    <source>
        <dbReference type="EMBL" id="GIE15917.1"/>
    </source>
</evidence>
<dbReference type="SUPFAM" id="SSF48452">
    <property type="entry name" value="TPR-like"/>
    <property type="match status" value="2"/>
</dbReference>
<dbReference type="Pfam" id="PF00486">
    <property type="entry name" value="Trans_reg_C"/>
    <property type="match status" value="1"/>
</dbReference>
<keyword evidence="7" id="KW-1185">Reference proteome</keyword>
<evidence type="ECO:0000259" key="5">
    <source>
        <dbReference type="SMART" id="SM01043"/>
    </source>
</evidence>
<comment type="caution">
    <text evidence="6">The sequence shown here is derived from an EMBL/GenBank/DDBJ whole genome shotgun (WGS) entry which is preliminary data.</text>
</comment>
<evidence type="ECO:0000256" key="1">
    <source>
        <dbReference type="ARBA" id="ARBA00005820"/>
    </source>
</evidence>
<evidence type="ECO:0000256" key="3">
    <source>
        <dbReference type="PROSITE-ProRule" id="PRU00339"/>
    </source>
</evidence>
<feature type="domain" description="Bacterial transcriptional activator" evidence="5">
    <location>
        <begin position="93"/>
        <end position="231"/>
    </location>
</feature>
<dbReference type="Pfam" id="PF03704">
    <property type="entry name" value="BTAD"/>
    <property type="match status" value="1"/>
</dbReference>
<dbReference type="InterPro" id="IPR011990">
    <property type="entry name" value="TPR-like_helical_dom_sf"/>
</dbReference>
<dbReference type="Gene3D" id="1.25.40.10">
    <property type="entry name" value="Tetratricopeptide repeat domain"/>
    <property type="match status" value="3"/>
</dbReference>
<dbReference type="AlphaFoldDB" id="A0A919MQ31"/>
<name>A0A919MQ31_9ACTN</name>
<dbReference type="SMART" id="SM00862">
    <property type="entry name" value="Trans_reg_C"/>
    <property type="match status" value="1"/>
</dbReference>
<dbReference type="SUPFAM" id="SSF52540">
    <property type="entry name" value="P-loop containing nucleoside triphosphate hydrolases"/>
    <property type="match status" value="1"/>
</dbReference>
<dbReference type="GO" id="GO:0006355">
    <property type="term" value="P:regulation of DNA-templated transcription"/>
    <property type="evidence" value="ECO:0007669"/>
    <property type="project" value="InterPro"/>
</dbReference>
<feature type="domain" description="OmpR/PhoB-type" evidence="4">
    <location>
        <begin position="16"/>
        <end position="86"/>
    </location>
</feature>
<dbReference type="PANTHER" id="PTHR47691">
    <property type="entry name" value="REGULATOR-RELATED"/>
    <property type="match status" value="1"/>
</dbReference>
<dbReference type="Pfam" id="PF00931">
    <property type="entry name" value="NB-ARC"/>
    <property type="match status" value="1"/>
</dbReference>
<dbReference type="GO" id="GO:0000160">
    <property type="term" value="P:phosphorelay signal transduction system"/>
    <property type="evidence" value="ECO:0007669"/>
    <property type="project" value="InterPro"/>
</dbReference>
<dbReference type="InterPro" id="IPR036388">
    <property type="entry name" value="WH-like_DNA-bd_sf"/>
</dbReference>
<dbReference type="Pfam" id="PF12862">
    <property type="entry name" value="ANAPC5"/>
    <property type="match status" value="2"/>
</dbReference>
<organism evidence="6 7">
    <name type="scientific">Paractinoplanes ferrugineus</name>
    <dbReference type="NCBI Taxonomy" id="113564"/>
    <lineage>
        <taxon>Bacteria</taxon>
        <taxon>Bacillati</taxon>
        <taxon>Actinomycetota</taxon>
        <taxon>Actinomycetes</taxon>
        <taxon>Micromonosporales</taxon>
        <taxon>Micromonosporaceae</taxon>
        <taxon>Paractinoplanes</taxon>
    </lineage>
</organism>
<dbReference type="InterPro" id="IPR019734">
    <property type="entry name" value="TPR_rpt"/>
</dbReference>
<dbReference type="GO" id="GO:0043531">
    <property type="term" value="F:ADP binding"/>
    <property type="evidence" value="ECO:0007669"/>
    <property type="project" value="InterPro"/>
</dbReference>
<dbReference type="InterPro" id="IPR026000">
    <property type="entry name" value="Apc5_dom"/>
</dbReference>
<dbReference type="InterPro" id="IPR027417">
    <property type="entry name" value="P-loop_NTPase"/>
</dbReference>
<sequence>MRYRILGNLEVCDAGGGPVELPPGRARAVLATLLLRANRPVSAEDLITAAWGEGGVKPAQLHKAVSALRKILGPKVKTHNRYGYEVQARDDELDMLLFRRLVERADARRDGSGDEIGDLRVALAQWRSGTPLSNVPMEVVPGDVEKLRNQRRRAATRLFELEVGRGAHAEVIEDLAGFVATYPGDSKLVRLLITALHRDGQLSEIIPVFERYEEAGEAPDQGLRRFAYSLVHDASPALAAPVPRQLPPPPPYFVGRDGLLAEVLWLLRRPRLPVLTLTGPGGMGKTALALRAAHDAAGSYPDGQLWADLRGTRDHPADPAEVLGEFLRALGVPSVPETRNERATLFRTIMAGRRVLVLLDDAADGAQVRDLLPGGGNCVVLVTARRRLPDIGAPAHHVAPLAAFDEGTAGELFHQIAGGHVDLTGEQDAIGAVVRLCGGLPLAVRMAALLRVDAFHSSTGELLGRLTSQGPTAFAYGEESLARTIGAGLIPLDDRARRLFLGLGSLALPLFAEWTAAAVLDEPGPAAAAALAQLAAIGLVDPVRGAAASGSPSTASAPATQFRFHDLTRQYAAGLAATEPSDDASLRVCRALLSLVRHAHTAFYGGDFDVAHSDAADVAVPAAELAEAAAEPRAWFERERANIRATVEQAAALGHADLCWDLAVSAHEFYAIGGYFDDWRATHEVALAACRAAGDRRGEGVVLTMLGMPPLVASGSTGVSGVPELERAVELLRETGERHALPVAQRTLANALRRNGELARPLVLFTEAYAHYHENGDLVGCQQALRFIGQTRLDLGEAAAAVSVLREAERLARDTGQARVLAPALYWLGQAHLAAGRLDAASAGFGEVLRLSPPESGLAHAYALHGLGDLALARGDTDEARTRLEEAEVLARDSSDAGLEVRVCLSLAAVAAHLGQQRDRVAALRRALIPARSYGYAKFQVRVETALADAYDRLGDPAAAAAARGRAAELLDRGNVPAEDRRHA</sequence>
<gene>
    <name evidence="6" type="ORF">Afe05nite_77570</name>
</gene>
<reference evidence="6" key="1">
    <citation type="submission" date="2021-01" db="EMBL/GenBank/DDBJ databases">
        <title>Whole genome shotgun sequence of Actinoplanes ferrugineus NBRC 15555.</title>
        <authorList>
            <person name="Komaki H."/>
            <person name="Tamura T."/>
        </authorList>
    </citation>
    <scope>NUCLEOTIDE SEQUENCE</scope>
    <source>
        <strain evidence="6">NBRC 15555</strain>
    </source>
</reference>
<dbReference type="InterPro" id="IPR001867">
    <property type="entry name" value="OmpR/PhoB-type_DNA-bd"/>
</dbReference>
<dbReference type="PROSITE" id="PS50005">
    <property type="entry name" value="TPR"/>
    <property type="match status" value="1"/>
</dbReference>
<dbReference type="InterPro" id="IPR016032">
    <property type="entry name" value="Sig_transdc_resp-reg_C-effctor"/>
</dbReference>
<evidence type="ECO:0000256" key="2">
    <source>
        <dbReference type="ARBA" id="ARBA00023125"/>
    </source>
</evidence>
<dbReference type="EMBL" id="BOMM01000074">
    <property type="protein sequence ID" value="GIE15917.1"/>
    <property type="molecule type" value="Genomic_DNA"/>
</dbReference>
<proteinExistence type="inferred from homology"/>
<dbReference type="InterPro" id="IPR002182">
    <property type="entry name" value="NB-ARC"/>
</dbReference>
<dbReference type="Gene3D" id="3.40.50.300">
    <property type="entry name" value="P-loop containing nucleotide triphosphate hydrolases"/>
    <property type="match status" value="1"/>
</dbReference>
<evidence type="ECO:0000313" key="7">
    <source>
        <dbReference type="Proteomes" id="UP000598174"/>
    </source>
</evidence>
<keyword evidence="2" id="KW-0238">DNA-binding</keyword>
<dbReference type="Proteomes" id="UP000598174">
    <property type="component" value="Unassembled WGS sequence"/>
</dbReference>